<dbReference type="EMBL" id="LN831776">
    <property type="protein sequence ID" value="CQR55248.1"/>
    <property type="molecule type" value="Genomic_DNA"/>
</dbReference>
<keyword evidence="3" id="KW-0645">Protease</keyword>
<gene>
    <name evidence="3" type="ORF">PRIO_2844</name>
</gene>
<name>A0A0E3WHG5_9BACL</name>
<proteinExistence type="predicted"/>
<reference evidence="4" key="1">
    <citation type="submission" date="2015-03" db="EMBL/GenBank/DDBJ databases">
        <authorList>
            <person name="Wibberg D."/>
        </authorList>
    </citation>
    <scope>NUCLEOTIDE SEQUENCE [LARGE SCALE GENOMIC DNA]</scope>
</reference>
<dbReference type="SUPFAM" id="SSF55166">
    <property type="entry name" value="Hedgehog/DD-peptidase"/>
    <property type="match status" value="1"/>
</dbReference>
<evidence type="ECO:0000256" key="1">
    <source>
        <dbReference type="SAM" id="Coils"/>
    </source>
</evidence>
<feature type="coiled-coil region" evidence="1">
    <location>
        <begin position="167"/>
        <end position="208"/>
    </location>
</feature>
<dbReference type="GO" id="GO:0004180">
    <property type="term" value="F:carboxypeptidase activity"/>
    <property type="evidence" value="ECO:0007669"/>
    <property type="project" value="UniProtKB-KW"/>
</dbReference>
<evidence type="ECO:0000313" key="4">
    <source>
        <dbReference type="Proteomes" id="UP000033163"/>
    </source>
</evidence>
<dbReference type="STRING" id="483937.AMQ84_06455"/>
<keyword evidence="3" id="KW-0378">Hydrolase</keyword>
<feature type="domain" description="Peptidase M15C" evidence="2">
    <location>
        <begin position="69"/>
        <end position="140"/>
    </location>
</feature>
<protein>
    <submittedName>
        <fullName evidence="3">Peptidase M15B and M15C DD-carboxypeptidase VanY/endolysin</fullName>
    </submittedName>
</protein>
<dbReference type="Pfam" id="PF13539">
    <property type="entry name" value="Peptidase_M15_4"/>
    <property type="match status" value="1"/>
</dbReference>
<dbReference type="PANTHER" id="PTHR34385:SF1">
    <property type="entry name" value="PEPTIDOGLYCAN L-ALANYL-D-GLUTAMATE ENDOPEPTIDASE CWLK"/>
    <property type="match status" value="1"/>
</dbReference>
<keyword evidence="1" id="KW-0175">Coiled coil</keyword>
<dbReference type="Gene3D" id="3.30.1380.10">
    <property type="match status" value="1"/>
</dbReference>
<evidence type="ECO:0000259" key="2">
    <source>
        <dbReference type="Pfam" id="PF13539"/>
    </source>
</evidence>
<dbReference type="AlphaFoldDB" id="A0A0E3WHG5"/>
<sequence length="285" mass="30951">MLTLEQVKAKSAKRVDGLQPVVKAAATALIERCYARGVNIVITQGLRTIAEQDALYAQGRTKPGQIVTNAKGGHSYHNYGLAIDFALLLPDGRNVSWDMNRDGDGDKVADWNEVVQEAKALGFEWGGDWTSIKDYPHFQMSFGLALSALRQGYQPTAAQVKAAFAVIDKLQGEVQEDMSKIAELEAQVKELAEAVAGLTKSKDVLKDQALQQAVEIKELGTAILELTDNTPPAWSLEAIQALHDTPSVINGHPVIDTPDKATKTEARIFTILHRLGLTARLKGGK</sequence>
<dbReference type="HOGENOM" id="CLU_073296_0_0_9"/>
<dbReference type="PANTHER" id="PTHR34385">
    <property type="entry name" value="D-ALANYL-D-ALANINE CARBOXYPEPTIDASE"/>
    <property type="match status" value="1"/>
</dbReference>
<dbReference type="CDD" id="cd14845">
    <property type="entry name" value="L-Ala-D-Glu_peptidase_like"/>
    <property type="match status" value="1"/>
</dbReference>
<dbReference type="Proteomes" id="UP000033163">
    <property type="component" value="Chromosome I"/>
</dbReference>
<dbReference type="PATRIC" id="fig|1073571.4.peg.3034"/>
<keyword evidence="3" id="KW-0121">Carboxypeptidase</keyword>
<accession>A0A0E3WHG5</accession>
<evidence type="ECO:0000313" key="3">
    <source>
        <dbReference type="EMBL" id="CQR55248.1"/>
    </source>
</evidence>
<dbReference type="RefSeq" id="WP_046503006.1">
    <property type="nucleotide sequence ID" value="NZ_LN831776.1"/>
</dbReference>
<organism evidence="3 4">
    <name type="scientific">Paenibacillus riograndensis SBR5</name>
    <dbReference type="NCBI Taxonomy" id="1073571"/>
    <lineage>
        <taxon>Bacteria</taxon>
        <taxon>Bacillati</taxon>
        <taxon>Bacillota</taxon>
        <taxon>Bacilli</taxon>
        <taxon>Bacillales</taxon>
        <taxon>Paenibacillaceae</taxon>
        <taxon>Paenibacillus</taxon>
        <taxon>Paenibacillus sonchi group</taxon>
    </lineage>
</organism>
<dbReference type="KEGG" id="pri:PRIO_2844"/>
<dbReference type="MEROPS" id="M15.A05"/>
<dbReference type="InterPro" id="IPR009045">
    <property type="entry name" value="Zn_M74/Hedgehog-like"/>
</dbReference>
<dbReference type="InterPro" id="IPR039561">
    <property type="entry name" value="Peptidase_M15C"/>
</dbReference>
<dbReference type="InterPro" id="IPR052179">
    <property type="entry name" value="DD-CPase-like"/>
</dbReference>